<organism evidence="1 2">
    <name type="scientific">Plakobranchus ocellatus</name>
    <dbReference type="NCBI Taxonomy" id="259542"/>
    <lineage>
        <taxon>Eukaryota</taxon>
        <taxon>Metazoa</taxon>
        <taxon>Spiralia</taxon>
        <taxon>Lophotrochozoa</taxon>
        <taxon>Mollusca</taxon>
        <taxon>Gastropoda</taxon>
        <taxon>Heterobranchia</taxon>
        <taxon>Euthyneura</taxon>
        <taxon>Panpulmonata</taxon>
        <taxon>Sacoglossa</taxon>
        <taxon>Placobranchoidea</taxon>
        <taxon>Plakobranchidae</taxon>
        <taxon>Plakobranchus</taxon>
    </lineage>
</organism>
<reference evidence="1 2" key="1">
    <citation type="journal article" date="2021" name="Elife">
        <title>Chloroplast acquisition without the gene transfer in kleptoplastic sea slugs, Plakobranchus ocellatus.</title>
        <authorList>
            <person name="Maeda T."/>
            <person name="Takahashi S."/>
            <person name="Yoshida T."/>
            <person name="Shimamura S."/>
            <person name="Takaki Y."/>
            <person name="Nagai Y."/>
            <person name="Toyoda A."/>
            <person name="Suzuki Y."/>
            <person name="Arimoto A."/>
            <person name="Ishii H."/>
            <person name="Satoh N."/>
            <person name="Nishiyama T."/>
            <person name="Hasebe M."/>
            <person name="Maruyama T."/>
            <person name="Minagawa J."/>
            <person name="Obokata J."/>
            <person name="Shigenobu S."/>
        </authorList>
    </citation>
    <scope>NUCLEOTIDE SEQUENCE [LARGE SCALE GENOMIC DNA]</scope>
</reference>
<evidence type="ECO:0000313" key="2">
    <source>
        <dbReference type="Proteomes" id="UP000735302"/>
    </source>
</evidence>
<sequence length="122" mass="14695">MFRYFTKTRQYQYLDVFQVLVNSYNNSYHHSIKRSPARARRCFSKGYLPAWTVETFRVKVVRKTVPVTYIITDYNYNDVKGTFCEEELQRIGKPQDYKVEKILRKSRDGKKLSAVVGLWYRF</sequence>
<gene>
    <name evidence="1" type="ORF">PoB_005088700</name>
</gene>
<dbReference type="AlphaFoldDB" id="A0AAV4BZ41"/>
<name>A0AAV4BZ41_9GAST</name>
<dbReference type="Proteomes" id="UP000735302">
    <property type="component" value="Unassembled WGS sequence"/>
</dbReference>
<dbReference type="PANTHER" id="PTHR46585">
    <property type="entry name" value="INTEGRASE CORE DOMAIN CONTAINING PROTEIN"/>
    <property type="match status" value="1"/>
</dbReference>
<proteinExistence type="predicted"/>
<keyword evidence="2" id="KW-1185">Reference proteome</keyword>
<dbReference type="PANTHER" id="PTHR46585:SF1">
    <property type="entry name" value="CHROMO DOMAIN-CONTAINING PROTEIN"/>
    <property type="match status" value="1"/>
</dbReference>
<accession>A0AAV4BZ41</accession>
<evidence type="ECO:0000313" key="1">
    <source>
        <dbReference type="EMBL" id="GFO24382.1"/>
    </source>
</evidence>
<comment type="caution">
    <text evidence="1">The sequence shown here is derived from an EMBL/GenBank/DDBJ whole genome shotgun (WGS) entry which is preliminary data.</text>
</comment>
<protein>
    <submittedName>
        <fullName evidence="1">Integrase core domain-containing protein</fullName>
    </submittedName>
</protein>
<dbReference type="EMBL" id="BLXT01005617">
    <property type="protein sequence ID" value="GFO24382.1"/>
    <property type="molecule type" value="Genomic_DNA"/>
</dbReference>